<evidence type="ECO:0000256" key="2">
    <source>
        <dbReference type="SAM" id="Phobius"/>
    </source>
</evidence>
<keyword evidence="2" id="KW-0472">Membrane</keyword>
<feature type="transmembrane region" description="Helical" evidence="2">
    <location>
        <begin position="6"/>
        <end position="22"/>
    </location>
</feature>
<sequence>MSNRAVPILGATVLAGAGYYFYKAGGDPKVAQKKLEADAAKVSREVRDHVPGSAKELKKDAESAGAQIQSKANQLGRDAKAEASKVDAKLEQYRQDAAAQLKQTGKEANKAIDKFDNEVEKGASQAKSGLSSWFGGK</sequence>
<evidence type="ECO:0000313" key="4">
    <source>
        <dbReference type="Proteomes" id="UP000033647"/>
    </source>
</evidence>
<keyword evidence="4" id="KW-1185">Reference proteome</keyword>
<evidence type="ECO:0000313" key="3">
    <source>
        <dbReference type="EMBL" id="KJX94398.1"/>
    </source>
</evidence>
<dbReference type="EMBL" id="LAFY01004158">
    <property type="protein sequence ID" value="KJX94398.1"/>
    <property type="molecule type" value="Genomic_DNA"/>
</dbReference>
<evidence type="ECO:0000256" key="1">
    <source>
        <dbReference type="SAM" id="MobiDB-lite"/>
    </source>
</evidence>
<dbReference type="Gene3D" id="1.20.120.20">
    <property type="entry name" value="Apolipoprotein"/>
    <property type="match status" value="1"/>
</dbReference>
<dbReference type="AlphaFoldDB" id="A0A0F4GAH6"/>
<reference evidence="3 4" key="1">
    <citation type="submission" date="2015-03" db="EMBL/GenBank/DDBJ databases">
        <title>RNA-seq based gene annotation and comparative genomics of four Zymoseptoria species reveal species-specific pathogenicity related genes and transposable element activity.</title>
        <authorList>
            <person name="Grandaubert J."/>
            <person name="Bhattacharyya A."/>
            <person name="Stukenbrock E.H."/>
        </authorList>
    </citation>
    <scope>NUCLEOTIDE SEQUENCE [LARGE SCALE GENOMIC DNA]</scope>
    <source>
        <strain evidence="3 4">Zb18110</strain>
    </source>
</reference>
<name>A0A0F4GAH6_9PEZI</name>
<dbReference type="OrthoDB" id="5355126at2759"/>
<keyword evidence="2" id="KW-1133">Transmembrane helix</keyword>
<organism evidence="3 4">
    <name type="scientific">Zymoseptoria brevis</name>
    <dbReference type="NCBI Taxonomy" id="1047168"/>
    <lineage>
        <taxon>Eukaryota</taxon>
        <taxon>Fungi</taxon>
        <taxon>Dikarya</taxon>
        <taxon>Ascomycota</taxon>
        <taxon>Pezizomycotina</taxon>
        <taxon>Dothideomycetes</taxon>
        <taxon>Dothideomycetidae</taxon>
        <taxon>Mycosphaerellales</taxon>
        <taxon>Mycosphaerellaceae</taxon>
        <taxon>Zymoseptoria</taxon>
    </lineage>
</organism>
<proteinExistence type="predicted"/>
<protein>
    <recommendedName>
        <fullName evidence="5">Calcofluor white hypersensitive protein</fullName>
    </recommendedName>
</protein>
<feature type="compositionally biased region" description="Basic and acidic residues" evidence="1">
    <location>
        <begin position="42"/>
        <end position="62"/>
    </location>
</feature>
<feature type="region of interest" description="Disordered" evidence="1">
    <location>
        <begin position="42"/>
        <end position="80"/>
    </location>
</feature>
<keyword evidence="2" id="KW-0812">Transmembrane</keyword>
<evidence type="ECO:0008006" key="5">
    <source>
        <dbReference type="Google" id="ProtNLM"/>
    </source>
</evidence>
<comment type="caution">
    <text evidence="3">The sequence shown here is derived from an EMBL/GenBank/DDBJ whole genome shotgun (WGS) entry which is preliminary data.</text>
</comment>
<accession>A0A0F4GAH6</accession>
<dbReference type="Proteomes" id="UP000033647">
    <property type="component" value="Unassembled WGS sequence"/>
</dbReference>
<gene>
    <name evidence="3" type="ORF">TI39_contig4199g00019</name>
</gene>